<dbReference type="InterPro" id="IPR037027">
    <property type="entry name" value="YqgF/RNaseH-like_dom_sf"/>
</dbReference>
<reference evidence="8" key="1">
    <citation type="submission" date="2017-09" db="EMBL/GenBank/DDBJ databases">
        <title>Depth-based differentiation of microbial function through sediment-hosted aquifers and enrichment of novel symbionts in the deep terrestrial subsurface.</title>
        <authorList>
            <person name="Probst A.J."/>
            <person name="Ladd B."/>
            <person name="Jarett J.K."/>
            <person name="Geller-Mcgrath D.E."/>
            <person name="Sieber C.M.K."/>
            <person name="Emerson J.B."/>
            <person name="Anantharaman K."/>
            <person name="Thomas B.C."/>
            <person name="Malmstrom R."/>
            <person name="Stieglmeier M."/>
            <person name="Klingl A."/>
            <person name="Woyke T."/>
            <person name="Ryan C.M."/>
            <person name="Banfield J.F."/>
        </authorList>
    </citation>
    <scope>NUCLEOTIDE SEQUENCE [LARGE SCALE GENOMIC DNA]</scope>
</reference>
<evidence type="ECO:0000256" key="5">
    <source>
        <dbReference type="HAMAP-Rule" id="MF_00651"/>
    </source>
</evidence>
<dbReference type="InterPro" id="IPR006641">
    <property type="entry name" value="YqgF/RNaseH-like_dom"/>
</dbReference>
<evidence type="ECO:0000259" key="6">
    <source>
        <dbReference type="SMART" id="SM00732"/>
    </source>
</evidence>
<dbReference type="GO" id="GO:0016788">
    <property type="term" value="F:hydrolase activity, acting on ester bonds"/>
    <property type="evidence" value="ECO:0007669"/>
    <property type="project" value="UniProtKB-UniRule"/>
</dbReference>
<sequence length="175" mass="19666">MMISGPFARQMAAWRLILSIRLSLRTMGPLWQRGVHLRHSRMNILGIDYGQKNIGLAWMQEGLDVVLPFGVIQVEKNKEQAIDQQIKELKTLIEEQNIGIVVIGLPLTLEDGAENGNTQRVRAFGDSVKKKIGLPVTYVDERLTSFEADQMGGDASRDEKAAMVILQTYKKQMSI</sequence>
<comment type="subcellular location">
    <subcellularLocation>
        <location evidence="5">Cytoplasm</location>
    </subcellularLocation>
</comment>
<name>A0A2H0TP44_9BACT</name>
<dbReference type="NCBIfam" id="TIGR00250">
    <property type="entry name" value="RNAse_H_YqgF"/>
    <property type="match status" value="1"/>
</dbReference>
<feature type="domain" description="YqgF/RNase H-like" evidence="6">
    <location>
        <begin position="42"/>
        <end position="148"/>
    </location>
</feature>
<proteinExistence type="inferred from homology"/>
<dbReference type="SUPFAM" id="SSF53098">
    <property type="entry name" value="Ribonuclease H-like"/>
    <property type="match status" value="1"/>
</dbReference>
<evidence type="ECO:0000256" key="2">
    <source>
        <dbReference type="ARBA" id="ARBA00022517"/>
    </source>
</evidence>
<comment type="caution">
    <text evidence="7">The sequence shown here is derived from an EMBL/GenBank/DDBJ whole genome shotgun (WGS) entry which is preliminary data.</text>
</comment>
<dbReference type="CDD" id="cd16964">
    <property type="entry name" value="YqgF"/>
    <property type="match status" value="1"/>
</dbReference>
<keyword evidence="3 5" id="KW-0540">Nuclease</keyword>
<dbReference type="PANTHER" id="PTHR33317:SF4">
    <property type="entry name" value="POLYNUCLEOTIDYL TRANSFERASE, RIBONUCLEASE H-LIKE SUPERFAMILY PROTEIN"/>
    <property type="match status" value="1"/>
</dbReference>
<dbReference type="InterPro" id="IPR005227">
    <property type="entry name" value="YqgF"/>
</dbReference>
<dbReference type="GO" id="GO:0004518">
    <property type="term" value="F:nuclease activity"/>
    <property type="evidence" value="ECO:0007669"/>
    <property type="project" value="UniProtKB-KW"/>
</dbReference>
<keyword evidence="4 5" id="KW-0378">Hydrolase</keyword>
<evidence type="ECO:0000313" key="8">
    <source>
        <dbReference type="Proteomes" id="UP000230154"/>
    </source>
</evidence>
<dbReference type="EC" id="3.1.-.-" evidence="5"/>
<dbReference type="Gene3D" id="3.30.420.140">
    <property type="entry name" value="YqgF/RNase H-like domain"/>
    <property type="match status" value="1"/>
</dbReference>
<evidence type="ECO:0000313" key="7">
    <source>
        <dbReference type="EMBL" id="PIR73925.1"/>
    </source>
</evidence>
<accession>A0A2H0TP44</accession>
<evidence type="ECO:0000256" key="3">
    <source>
        <dbReference type="ARBA" id="ARBA00022722"/>
    </source>
</evidence>
<dbReference type="Proteomes" id="UP000230154">
    <property type="component" value="Unassembled WGS sequence"/>
</dbReference>
<comment type="similarity">
    <text evidence="5">Belongs to the YqgF HJR family.</text>
</comment>
<dbReference type="HAMAP" id="MF_00651">
    <property type="entry name" value="Nuclease_YqgF"/>
    <property type="match status" value="1"/>
</dbReference>
<dbReference type="GO" id="GO:0005829">
    <property type="term" value="C:cytosol"/>
    <property type="evidence" value="ECO:0007669"/>
    <property type="project" value="TreeGrafter"/>
</dbReference>
<keyword evidence="1 5" id="KW-0963">Cytoplasm</keyword>
<dbReference type="AlphaFoldDB" id="A0A2H0TP44"/>
<dbReference type="GO" id="GO:0000967">
    <property type="term" value="P:rRNA 5'-end processing"/>
    <property type="evidence" value="ECO:0007669"/>
    <property type="project" value="UniProtKB-UniRule"/>
</dbReference>
<organism evidence="7 8">
    <name type="scientific">Candidatus Magasanikbacteria bacterium CG10_big_fil_rev_8_21_14_0_10_47_10</name>
    <dbReference type="NCBI Taxonomy" id="1974652"/>
    <lineage>
        <taxon>Bacteria</taxon>
        <taxon>Candidatus Magasanikiibacteriota</taxon>
    </lineage>
</organism>
<dbReference type="InterPro" id="IPR012337">
    <property type="entry name" value="RNaseH-like_sf"/>
</dbReference>
<dbReference type="PANTHER" id="PTHR33317">
    <property type="entry name" value="POLYNUCLEOTIDYL TRANSFERASE, RIBONUCLEASE H-LIKE SUPERFAMILY PROTEIN"/>
    <property type="match status" value="1"/>
</dbReference>
<dbReference type="EMBL" id="PFCB01000035">
    <property type="protein sequence ID" value="PIR73925.1"/>
    <property type="molecule type" value="Genomic_DNA"/>
</dbReference>
<dbReference type="Pfam" id="PF03652">
    <property type="entry name" value="RuvX"/>
    <property type="match status" value="1"/>
</dbReference>
<gene>
    <name evidence="7" type="ORF">COU35_05115</name>
</gene>
<comment type="function">
    <text evidence="5">Could be a nuclease involved in processing of the 5'-end of pre-16S rRNA.</text>
</comment>
<protein>
    <recommendedName>
        <fullName evidence="5">Putative pre-16S rRNA nuclease</fullName>
        <ecNumber evidence="5">3.1.-.-</ecNumber>
    </recommendedName>
</protein>
<dbReference type="SMART" id="SM00732">
    <property type="entry name" value="YqgFc"/>
    <property type="match status" value="1"/>
</dbReference>
<keyword evidence="2 5" id="KW-0690">Ribosome biogenesis</keyword>
<evidence type="ECO:0000256" key="1">
    <source>
        <dbReference type="ARBA" id="ARBA00022490"/>
    </source>
</evidence>
<evidence type="ECO:0000256" key="4">
    <source>
        <dbReference type="ARBA" id="ARBA00022801"/>
    </source>
</evidence>